<organism evidence="2 3">
    <name type="scientific">Tanacetum coccineum</name>
    <dbReference type="NCBI Taxonomy" id="301880"/>
    <lineage>
        <taxon>Eukaryota</taxon>
        <taxon>Viridiplantae</taxon>
        <taxon>Streptophyta</taxon>
        <taxon>Embryophyta</taxon>
        <taxon>Tracheophyta</taxon>
        <taxon>Spermatophyta</taxon>
        <taxon>Magnoliopsida</taxon>
        <taxon>eudicotyledons</taxon>
        <taxon>Gunneridae</taxon>
        <taxon>Pentapetalae</taxon>
        <taxon>asterids</taxon>
        <taxon>campanulids</taxon>
        <taxon>Asterales</taxon>
        <taxon>Asteraceae</taxon>
        <taxon>Asteroideae</taxon>
        <taxon>Anthemideae</taxon>
        <taxon>Anthemidinae</taxon>
        <taxon>Tanacetum</taxon>
    </lineage>
</organism>
<evidence type="ECO:0000313" key="2">
    <source>
        <dbReference type="EMBL" id="GJT97272.1"/>
    </source>
</evidence>
<accession>A0ABQ5ICV8</accession>
<protein>
    <submittedName>
        <fullName evidence="2">Tetratricopeptide-like helical domain-containing protein</fullName>
    </submittedName>
</protein>
<proteinExistence type="predicted"/>
<keyword evidence="3" id="KW-1185">Reference proteome</keyword>
<keyword evidence="1" id="KW-0677">Repeat</keyword>
<gene>
    <name evidence="2" type="ORF">Tco_1092790</name>
</gene>
<sequence length="87" mass="9946">MLLRKPPLSVIEFHQLIKMKHYSTALLLFKQINIIGNYGREIEAARMLRDMEEEGVSPGVFTFSILVNAFCKKGCVKDTELAVQPMF</sequence>
<name>A0ABQ5ICV8_9ASTR</name>
<evidence type="ECO:0000313" key="3">
    <source>
        <dbReference type="Proteomes" id="UP001151760"/>
    </source>
</evidence>
<dbReference type="InterPro" id="IPR002885">
    <property type="entry name" value="PPR_rpt"/>
</dbReference>
<reference evidence="2" key="2">
    <citation type="submission" date="2022-01" db="EMBL/GenBank/DDBJ databases">
        <authorList>
            <person name="Yamashiro T."/>
            <person name="Shiraishi A."/>
            <person name="Satake H."/>
            <person name="Nakayama K."/>
        </authorList>
    </citation>
    <scope>NUCLEOTIDE SEQUENCE</scope>
</reference>
<dbReference type="Gene3D" id="1.25.40.10">
    <property type="entry name" value="Tetratricopeptide repeat domain"/>
    <property type="match status" value="1"/>
</dbReference>
<evidence type="ECO:0000256" key="1">
    <source>
        <dbReference type="ARBA" id="ARBA00022737"/>
    </source>
</evidence>
<comment type="caution">
    <text evidence="2">The sequence shown here is derived from an EMBL/GenBank/DDBJ whole genome shotgun (WGS) entry which is preliminary data.</text>
</comment>
<dbReference type="InterPro" id="IPR011990">
    <property type="entry name" value="TPR-like_helical_dom_sf"/>
</dbReference>
<dbReference type="Pfam" id="PF13041">
    <property type="entry name" value="PPR_2"/>
    <property type="match status" value="1"/>
</dbReference>
<dbReference type="EMBL" id="BQNB010020561">
    <property type="protein sequence ID" value="GJT97272.1"/>
    <property type="molecule type" value="Genomic_DNA"/>
</dbReference>
<dbReference type="Proteomes" id="UP001151760">
    <property type="component" value="Unassembled WGS sequence"/>
</dbReference>
<reference evidence="2" key="1">
    <citation type="journal article" date="2022" name="Int. J. Mol. Sci.">
        <title>Draft Genome of Tanacetum Coccineum: Genomic Comparison of Closely Related Tanacetum-Family Plants.</title>
        <authorList>
            <person name="Yamashiro T."/>
            <person name="Shiraishi A."/>
            <person name="Nakayama K."/>
            <person name="Satake H."/>
        </authorList>
    </citation>
    <scope>NUCLEOTIDE SEQUENCE</scope>
</reference>